<proteinExistence type="predicted"/>
<dbReference type="AlphaFoldDB" id="A0AA96VCV6"/>
<gene>
    <name evidence="1" type="ORF">MsAc7_14710</name>
</gene>
<evidence type="ECO:0000313" key="2">
    <source>
        <dbReference type="Proteomes" id="UP001303587"/>
    </source>
</evidence>
<sequence length="36" mass="4329">MTDLKSIQHIVTKRLAFLHHMEFHFLIHFLSVLILV</sequence>
<name>A0AA96VCV6_9EURY</name>
<dbReference type="Proteomes" id="UP001303587">
    <property type="component" value="Chromosome"/>
</dbReference>
<organism evidence="1 2">
    <name type="scientific">Methanolapillus millepedarum</name>
    <dbReference type="NCBI Taxonomy" id="3028296"/>
    <lineage>
        <taxon>Archaea</taxon>
        <taxon>Methanobacteriati</taxon>
        <taxon>Methanobacteriota</taxon>
        <taxon>Stenosarchaea group</taxon>
        <taxon>Methanomicrobia</taxon>
        <taxon>Methanosarcinales</taxon>
        <taxon>Methanosarcinaceae</taxon>
        <taxon>Methanolapillus</taxon>
    </lineage>
</organism>
<accession>A0AA96VCV6</accession>
<evidence type="ECO:0000313" key="1">
    <source>
        <dbReference type="EMBL" id="WNY25906.1"/>
    </source>
</evidence>
<reference evidence="1 2" key="1">
    <citation type="submission" date="2023-07" db="EMBL/GenBank/DDBJ databases">
        <title>Closed genoem sequence of Methanosarcinaceae archaeon Ac7.</title>
        <authorList>
            <person name="Poehlein A."/>
            <person name="Protasov E."/>
            <person name="Platt K."/>
            <person name="Reeh H."/>
            <person name="Daniel R."/>
            <person name="Brune A."/>
        </authorList>
    </citation>
    <scope>NUCLEOTIDE SEQUENCE [LARGE SCALE GENOMIC DNA]</scope>
    <source>
        <strain evidence="1 2">Ac7</strain>
    </source>
</reference>
<protein>
    <submittedName>
        <fullName evidence="1">Uncharacterized protein</fullName>
    </submittedName>
</protein>
<keyword evidence="2" id="KW-1185">Reference proteome</keyword>
<dbReference type="EMBL" id="CP131060">
    <property type="protein sequence ID" value="WNY25906.1"/>
    <property type="molecule type" value="Genomic_DNA"/>
</dbReference>